<sequence length="228" mass="24714">MTRHRRWLLLALTALAIAATVLAMLWLFWGVTSVAALQTRVESLGHWAPAGFIMLYAVSTVAGLPGGVLDVVGGAVFGPVYGSLINLAGGTLGAAGAFLVARHGAADWVRRRAGPRVQKVMTSVEADGWRFVAFVRLVPVIPYTIVNYMLGLTRIPFWHYVLATLVFMAPSTIAYTYIGYAGTQALAGDTDNIRYALLMLAVIALVIFAPYFYKRWKNGDETKAPPPV</sequence>
<evidence type="ECO:0000313" key="8">
    <source>
        <dbReference type="EMBL" id="RDV03393.1"/>
    </source>
</evidence>
<evidence type="ECO:0000256" key="1">
    <source>
        <dbReference type="ARBA" id="ARBA00004651"/>
    </source>
</evidence>
<dbReference type="EMBL" id="QRGO01000001">
    <property type="protein sequence ID" value="RDV03393.1"/>
    <property type="molecule type" value="Genomic_DNA"/>
</dbReference>
<evidence type="ECO:0000259" key="7">
    <source>
        <dbReference type="Pfam" id="PF09335"/>
    </source>
</evidence>
<feature type="transmembrane region" description="Helical" evidence="6">
    <location>
        <begin position="84"/>
        <end position="101"/>
    </location>
</feature>
<feature type="transmembrane region" description="Helical" evidence="6">
    <location>
        <begin position="131"/>
        <end position="150"/>
    </location>
</feature>
<keyword evidence="5 6" id="KW-0472">Membrane</keyword>
<protein>
    <recommendedName>
        <fullName evidence="6">TVP38/TMEM64 family membrane protein</fullName>
    </recommendedName>
</protein>
<feature type="transmembrane region" description="Helical" evidence="6">
    <location>
        <begin position="193"/>
        <end position="213"/>
    </location>
</feature>
<reference evidence="9" key="1">
    <citation type="submission" date="2018-08" db="EMBL/GenBank/DDBJ databases">
        <authorList>
            <person name="Kim S.-J."/>
            <person name="Jung G.-Y."/>
        </authorList>
    </citation>
    <scope>NUCLEOTIDE SEQUENCE [LARGE SCALE GENOMIC DNA]</scope>
    <source>
        <strain evidence="9">GY_H</strain>
    </source>
</reference>
<feature type="domain" description="VTT" evidence="7">
    <location>
        <begin position="64"/>
        <end position="180"/>
    </location>
</feature>
<dbReference type="PANTHER" id="PTHR12677:SF59">
    <property type="entry name" value="GOLGI APPARATUS MEMBRANE PROTEIN TVP38-RELATED"/>
    <property type="match status" value="1"/>
</dbReference>
<evidence type="ECO:0000256" key="4">
    <source>
        <dbReference type="ARBA" id="ARBA00022989"/>
    </source>
</evidence>
<accession>A0A371B7G7</accession>
<evidence type="ECO:0000256" key="5">
    <source>
        <dbReference type="ARBA" id="ARBA00023136"/>
    </source>
</evidence>
<keyword evidence="3 6" id="KW-0812">Transmembrane</keyword>
<gene>
    <name evidence="8" type="ORF">DXH78_01575</name>
</gene>
<dbReference type="OrthoDB" id="9779114at2"/>
<comment type="subcellular location">
    <subcellularLocation>
        <location evidence="1 6">Cell membrane</location>
        <topology evidence="1 6">Multi-pass membrane protein</topology>
    </subcellularLocation>
</comment>
<dbReference type="GO" id="GO:0005886">
    <property type="term" value="C:plasma membrane"/>
    <property type="evidence" value="ECO:0007669"/>
    <property type="project" value="UniProtKB-SubCell"/>
</dbReference>
<dbReference type="Pfam" id="PF09335">
    <property type="entry name" value="VTT_dom"/>
    <property type="match status" value="1"/>
</dbReference>
<evidence type="ECO:0000313" key="9">
    <source>
        <dbReference type="Proteomes" id="UP000263993"/>
    </source>
</evidence>
<dbReference type="InterPro" id="IPR032816">
    <property type="entry name" value="VTT_dom"/>
</dbReference>
<feature type="transmembrane region" description="Helical" evidence="6">
    <location>
        <begin position="52"/>
        <end position="77"/>
    </location>
</feature>
<dbReference type="PANTHER" id="PTHR12677">
    <property type="entry name" value="GOLGI APPARATUS MEMBRANE PROTEIN TVP38-RELATED"/>
    <property type="match status" value="1"/>
</dbReference>
<dbReference type="Proteomes" id="UP000263993">
    <property type="component" value="Unassembled WGS sequence"/>
</dbReference>
<evidence type="ECO:0000256" key="2">
    <source>
        <dbReference type="ARBA" id="ARBA00022475"/>
    </source>
</evidence>
<proteinExistence type="inferred from homology"/>
<comment type="similarity">
    <text evidence="6">Belongs to the TVP38/TMEM64 family.</text>
</comment>
<comment type="caution">
    <text evidence="8">The sequence shown here is derived from an EMBL/GenBank/DDBJ whole genome shotgun (WGS) entry which is preliminary data.</text>
</comment>
<name>A0A371B7G7_9BRAD</name>
<keyword evidence="9" id="KW-1185">Reference proteome</keyword>
<feature type="transmembrane region" description="Helical" evidence="6">
    <location>
        <begin position="157"/>
        <end position="178"/>
    </location>
</feature>
<dbReference type="RefSeq" id="WP_115515417.1">
    <property type="nucleotide sequence ID" value="NZ_QRGO01000001.1"/>
</dbReference>
<dbReference type="AlphaFoldDB" id="A0A371B7G7"/>
<evidence type="ECO:0000256" key="3">
    <source>
        <dbReference type="ARBA" id="ARBA00022692"/>
    </source>
</evidence>
<keyword evidence="2 6" id="KW-1003">Cell membrane</keyword>
<keyword evidence="4 6" id="KW-1133">Transmembrane helix</keyword>
<organism evidence="8 9">
    <name type="scientific">Undibacter mobilis</name>
    <dbReference type="NCBI Taxonomy" id="2292256"/>
    <lineage>
        <taxon>Bacteria</taxon>
        <taxon>Pseudomonadati</taxon>
        <taxon>Pseudomonadota</taxon>
        <taxon>Alphaproteobacteria</taxon>
        <taxon>Hyphomicrobiales</taxon>
        <taxon>Nitrobacteraceae</taxon>
        <taxon>Undibacter</taxon>
    </lineage>
</organism>
<dbReference type="InterPro" id="IPR015414">
    <property type="entry name" value="TMEM64"/>
</dbReference>
<evidence type="ECO:0000256" key="6">
    <source>
        <dbReference type="RuleBase" id="RU366058"/>
    </source>
</evidence>